<dbReference type="SUPFAM" id="SSF53067">
    <property type="entry name" value="Actin-like ATPase domain"/>
    <property type="match status" value="1"/>
</dbReference>
<dbReference type="PANTHER" id="PTHR18964">
    <property type="entry name" value="ROK (REPRESSOR, ORF, KINASE) FAMILY"/>
    <property type="match status" value="1"/>
</dbReference>
<keyword evidence="3" id="KW-1185">Reference proteome</keyword>
<evidence type="ECO:0000256" key="1">
    <source>
        <dbReference type="ARBA" id="ARBA00006479"/>
    </source>
</evidence>
<dbReference type="InterPro" id="IPR049874">
    <property type="entry name" value="ROK_cs"/>
</dbReference>
<evidence type="ECO:0000313" key="3">
    <source>
        <dbReference type="Proteomes" id="UP000654345"/>
    </source>
</evidence>
<accession>A0ABQ3UKE7</accession>
<dbReference type="PANTHER" id="PTHR18964:SF149">
    <property type="entry name" value="BIFUNCTIONAL UDP-N-ACETYLGLUCOSAMINE 2-EPIMERASE_N-ACETYLMANNOSAMINE KINASE"/>
    <property type="match status" value="1"/>
</dbReference>
<protein>
    <submittedName>
        <fullName evidence="2">Transcriptional regulator</fullName>
    </submittedName>
</protein>
<dbReference type="Pfam" id="PF00480">
    <property type="entry name" value="ROK"/>
    <property type="match status" value="1"/>
</dbReference>
<sequence>MSIQHSSDMPTGSFSTGLVHPQRVTDKLLATHGYVVGIEISSSGLRQSVALANLDGDILFRISRPLEVVPDSATVLQQLEAMLAEVTSPERLVDGRILRVGIAVGGLVDASRGMVRRLYHAHGWNDFPLQDYFTERFDAPCIIDNNANAAALAEYHRGAGIGERVILYVGLGRGIGGGLIINGKIYHGVNSMAGEIGHMLVKEQGPRCSCGGYGHLEAIASARAIISTTLGLSVEVTETHAAIMRLSHDWAERLTVAQVFQLADEGDQVAQRVVSDVHTSLGIALANIVHLVNPSMIILGGSVAQAGDLLVKPVEQQIHQLCLPEVCQDLKVVQGHLGVDASLVGAVTLALQDL</sequence>
<proteinExistence type="inferred from homology"/>
<comment type="caution">
    <text evidence="2">The sequence shown here is derived from an EMBL/GenBank/DDBJ whole genome shotgun (WGS) entry which is preliminary data.</text>
</comment>
<evidence type="ECO:0000313" key="2">
    <source>
        <dbReference type="EMBL" id="GHO53203.1"/>
    </source>
</evidence>
<dbReference type="Gene3D" id="3.30.420.40">
    <property type="match status" value="2"/>
</dbReference>
<dbReference type="InterPro" id="IPR000600">
    <property type="entry name" value="ROK"/>
</dbReference>
<dbReference type="PROSITE" id="PS01125">
    <property type="entry name" value="ROK"/>
    <property type="match status" value="1"/>
</dbReference>
<dbReference type="Proteomes" id="UP000654345">
    <property type="component" value="Unassembled WGS sequence"/>
</dbReference>
<dbReference type="InterPro" id="IPR043129">
    <property type="entry name" value="ATPase_NBD"/>
</dbReference>
<gene>
    <name evidence="2" type="ORF">KSB_16780</name>
</gene>
<dbReference type="RefSeq" id="WP_201370034.1">
    <property type="nucleotide sequence ID" value="NZ_BNJG01000001.1"/>
</dbReference>
<comment type="similarity">
    <text evidence="1">Belongs to the ROK (NagC/XylR) family.</text>
</comment>
<reference evidence="2 3" key="1">
    <citation type="journal article" date="2021" name="Int. J. Syst. Evol. Microbiol.">
        <title>Reticulibacter mediterranei gen. nov., sp. nov., within the new family Reticulibacteraceae fam. nov., and Ktedonospora formicarum gen. nov., sp. nov., Ktedonobacter robiniae sp. nov., Dictyobacter formicarum sp. nov. and Dictyobacter arantiisoli sp. nov., belonging to the class Ktedonobacteria.</title>
        <authorList>
            <person name="Yabe S."/>
            <person name="Zheng Y."/>
            <person name="Wang C.M."/>
            <person name="Sakai Y."/>
            <person name="Abe K."/>
            <person name="Yokota A."/>
            <person name="Donadio S."/>
            <person name="Cavaletti L."/>
            <person name="Monciardini P."/>
        </authorList>
    </citation>
    <scope>NUCLEOTIDE SEQUENCE [LARGE SCALE GENOMIC DNA]</scope>
    <source>
        <strain evidence="2 3">SOSP1-30</strain>
    </source>
</reference>
<dbReference type="EMBL" id="BNJG01000001">
    <property type="protein sequence ID" value="GHO53203.1"/>
    <property type="molecule type" value="Genomic_DNA"/>
</dbReference>
<name>A0ABQ3UKE7_9CHLR</name>
<organism evidence="2 3">
    <name type="scientific">Ktedonobacter robiniae</name>
    <dbReference type="NCBI Taxonomy" id="2778365"/>
    <lineage>
        <taxon>Bacteria</taxon>
        <taxon>Bacillati</taxon>
        <taxon>Chloroflexota</taxon>
        <taxon>Ktedonobacteria</taxon>
        <taxon>Ktedonobacterales</taxon>
        <taxon>Ktedonobacteraceae</taxon>
        <taxon>Ktedonobacter</taxon>
    </lineage>
</organism>